<dbReference type="GO" id="GO:0002143">
    <property type="term" value="P:tRNA wobble position uridine thiolation"/>
    <property type="evidence" value="ECO:0007669"/>
    <property type="project" value="InterPro"/>
</dbReference>
<proteinExistence type="predicted"/>
<dbReference type="Gene3D" id="3.40.1260.10">
    <property type="entry name" value="DsrEFH-like"/>
    <property type="match status" value="1"/>
</dbReference>
<gene>
    <name evidence="1" type="ORF">LCGC14_1825260</name>
</gene>
<reference evidence="1" key="1">
    <citation type="journal article" date="2015" name="Nature">
        <title>Complex archaea that bridge the gap between prokaryotes and eukaryotes.</title>
        <authorList>
            <person name="Spang A."/>
            <person name="Saw J.H."/>
            <person name="Jorgensen S.L."/>
            <person name="Zaremba-Niedzwiedzka K."/>
            <person name="Martijn J."/>
            <person name="Lind A.E."/>
            <person name="van Eijk R."/>
            <person name="Schleper C."/>
            <person name="Guy L."/>
            <person name="Ettema T.J."/>
        </authorList>
    </citation>
    <scope>NUCLEOTIDE SEQUENCE</scope>
</reference>
<sequence>MKKVANKDFIVYLYGFSTVLASKLTNLVQILENQLEKDAQISIVFIHDGVIGTIQKSRKSQALKKLLNLPLNFYTMIPDLKARGIDTKKIQTKIIGIEYSELVDILAKTPKIVSWL</sequence>
<dbReference type="AlphaFoldDB" id="A0A0F9JH96"/>
<organism evidence="1">
    <name type="scientific">marine sediment metagenome</name>
    <dbReference type="NCBI Taxonomy" id="412755"/>
    <lineage>
        <taxon>unclassified sequences</taxon>
        <taxon>metagenomes</taxon>
        <taxon>ecological metagenomes</taxon>
    </lineage>
</organism>
<comment type="caution">
    <text evidence="1">The sequence shown here is derived from an EMBL/GenBank/DDBJ whole genome shotgun (WGS) entry which is preliminary data.</text>
</comment>
<protein>
    <recommendedName>
        <fullName evidence="2">Sulfurtransferase complex subunit TusB</fullName>
    </recommendedName>
</protein>
<name>A0A0F9JH96_9ZZZZ</name>
<dbReference type="InterPro" id="IPR007215">
    <property type="entry name" value="Sulphur_relay_TusB/DsrH"/>
</dbReference>
<evidence type="ECO:0000313" key="1">
    <source>
        <dbReference type="EMBL" id="KKL98357.1"/>
    </source>
</evidence>
<dbReference type="GO" id="GO:0005737">
    <property type="term" value="C:cytoplasm"/>
    <property type="evidence" value="ECO:0007669"/>
    <property type="project" value="InterPro"/>
</dbReference>
<dbReference type="SUPFAM" id="SSF75169">
    <property type="entry name" value="DsrEFH-like"/>
    <property type="match status" value="1"/>
</dbReference>
<evidence type="ECO:0008006" key="2">
    <source>
        <dbReference type="Google" id="ProtNLM"/>
    </source>
</evidence>
<dbReference type="InterPro" id="IPR027396">
    <property type="entry name" value="DsrEFH-like"/>
</dbReference>
<dbReference type="Pfam" id="PF04077">
    <property type="entry name" value="DsrH"/>
    <property type="match status" value="1"/>
</dbReference>
<dbReference type="NCBIfam" id="TIGR03011">
    <property type="entry name" value="sulf_tusB_dsrH"/>
    <property type="match status" value="1"/>
</dbReference>
<accession>A0A0F9JH96</accession>
<dbReference type="EMBL" id="LAZR01017943">
    <property type="protein sequence ID" value="KKL98357.1"/>
    <property type="molecule type" value="Genomic_DNA"/>
</dbReference>